<accession>A0ABR5YGK5</accession>
<keyword evidence="1" id="KW-0472">Membrane</keyword>
<protein>
    <recommendedName>
        <fullName evidence="2">YdbS-like PH domain-containing protein</fullName>
    </recommendedName>
</protein>
<evidence type="ECO:0000313" key="3">
    <source>
        <dbReference type="EMBL" id="KZE18495.1"/>
    </source>
</evidence>
<evidence type="ECO:0000313" key="4">
    <source>
        <dbReference type="Proteomes" id="UP000076609"/>
    </source>
</evidence>
<evidence type="ECO:0000256" key="1">
    <source>
        <dbReference type="SAM" id="Phobius"/>
    </source>
</evidence>
<dbReference type="Pfam" id="PF03703">
    <property type="entry name" value="bPH_2"/>
    <property type="match status" value="1"/>
</dbReference>
<comment type="caution">
    <text evidence="3">The sequence shown here is derived from an EMBL/GenBank/DDBJ whole genome shotgun (WGS) entry which is preliminary data.</text>
</comment>
<dbReference type="EMBL" id="LQQO01000001">
    <property type="protein sequence ID" value="KZE18495.1"/>
    <property type="molecule type" value="Genomic_DNA"/>
</dbReference>
<dbReference type="InterPro" id="IPR005182">
    <property type="entry name" value="YdbS-like_PH"/>
</dbReference>
<reference evidence="4" key="1">
    <citation type="submission" date="2016-01" db="EMBL/GenBank/DDBJ databases">
        <title>Draft genome of Chromobacterium sp. F49.</title>
        <authorList>
            <person name="Hong K.W."/>
        </authorList>
    </citation>
    <scope>NUCLEOTIDE SEQUENCE [LARGE SCALE GENOMIC DNA]</scope>
    <source>
        <strain evidence="4">CN3</strain>
    </source>
</reference>
<feature type="transmembrane region" description="Helical" evidence="1">
    <location>
        <begin position="22"/>
        <end position="41"/>
    </location>
</feature>
<proteinExistence type="predicted"/>
<name>A0ABR5YGK5_9SPHN</name>
<dbReference type="RefSeq" id="WP_066686662.1">
    <property type="nucleotide sequence ID" value="NZ_CP117025.1"/>
</dbReference>
<keyword evidence="1" id="KW-1133">Transmembrane helix</keyword>
<organism evidence="3 4">
    <name type="scientific">Sphingomonas hankookensis</name>
    <dbReference type="NCBI Taxonomy" id="563996"/>
    <lineage>
        <taxon>Bacteria</taxon>
        <taxon>Pseudomonadati</taxon>
        <taxon>Pseudomonadota</taxon>
        <taxon>Alphaproteobacteria</taxon>
        <taxon>Sphingomonadales</taxon>
        <taxon>Sphingomonadaceae</taxon>
        <taxon>Sphingomonas</taxon>
    </lineage>
</organism>
<sequence length="158" mass="16861">MDDTPVLGTLDRRFLNVLRWRGAIKALVLLAVGGVGELILADQGVQNGLAVVPALVLGAWLTFVAPARKFAHWGFALDDRELQVAHGWLMRVHTVVPIGRVQHIDLSQGPIERACGVATVVLHTAGTDNSRVAVPGLSRAAAEGVRDRIRAAIGASPW</sequence>
<feature type="transmembrane region" description="Helical" evidence="1">
    <location>
        <begin position="47"/>
        <end position="65"/>
    </location>
</feature>
<gene>
    <name evidence="3" type="ORF">AVT10_00050</name>
</gene>
<dbReference type="Proteomes" id="UP000076609">
    <property type="component" value="Unassembled WGS sequence"/>
</dbReference>
<dbReference type="PANTHER" id="PTHR34473">
    <property type="entry name" value="UPF0699 TRANSMEMBRANE PROTEIN YDBS"/>
    <property type="match status" value="1"/>
</dbReference>
<dbReference type="PANTHER" id="PTHR34473:SF3">
    <property type="entry name" value="TRANSMEMBRANE PROTEIN-RELATED"/>
    <property type="match status" value="1"/>
</dbReference>
<evidence type="ECO:0000259" key="2">
    <source>
        <dbReference type="Pfam" id="PF03703"/>
    </source>
</evidence>
<keyword evidence="4" id="KW-1185">Reference proteome</keyword>
<keyword evidence="1" id="KW-0812">Transmembrane</keyword>
<feature type="domain" description="YdbS-like PH" evidence="2">
    <location>
        <begin position="71"/>
        <end position="149"/>
    </location>
</feature>